<sequence>MAAMRDIATQAILGSALDQARDYAIEKVGDYYQTKGVRADNADILASGTVFGVETLAGRVMSAVDGAKQYVRHISGKSVENSSGETVILYRVDDADFAPRIASDGSVPVVATKKGDERALFINIGQPERAKEFASVNRGGKATITAVEVDASFRERLRATAIYDKAPDVGLYPSSPLSVDVNKASDQFGLRTPEHFQWLRGAIKPNTVRIIDPKNL</sequence>
<dbReference type="RefSeq" id="WP_176687650.1">
    <property type="nucleotide sequence ID" value="NZ_CP048810.1"/>
</dbReference>
<evidence type="ECO:0000313" key="2">
    <source>
        <dbReference type="Proteomes" id="UP000509545"/>
    </source>
</evidence>
<gene>
    <name evidence="1" type="ORF">GN234_00980</name>
</gene>
<dbReference type="Proteomes" id="UP000509545">
    <property type="component" value="Chromosome"/>
</dbReference>
<reference evidence="1 2" key="1">
    <citation type="submission" date="2020-02" db="EMBL/GenBank/DDBJ databases">
        <authorList>
            <person name="Liang J."/>
        </authorList>
    </citation>
    <scope>NUCLEOTIDE SEQUENCE [LARGE SCALE GENOMIC DNA]</scope>
    <source>
        <strain evidence="1 2">L22-9</strain>
    </source>
</reference>
<organism evidence="1 2">
    <name type="scientific">Pseudomonas bijieensis</name>
    <dbReference type="NCBI Taxonomy" id="2681983"/>
    <lineage>
        <taxon>Bacteria</taxon>
        <taxon>Pseudomonadati</taxon>
        <taxon>Pseudomonadota</taxon>
        <taxon>Gammaproteobacteria</taxon>
        <taxon>Pseudomonadales</taxon>
        <taxon>Pseudomonadaceae</taxon>
        <taxon>Pseudomonas</taxon>
    </lineage>
</organism>
<protein>
    <submittedName>
        <fullName evidence="1">Uncharacterized protein</fullName>
    </submittedName>
</protein>
<dbReference type="AlphaFoldDB" id="A0A6N1C8M8"/>
<dbReference type="KEGG" id="pbz:GN234_00980"/>
<keyword evidence="2" id="KW-1185">Reference proteome</keyword>
<accession>A0A6N1C8M8</accession>
<proteinExistence type="predicted"/>
<evidence type="ECO:0000313" key="1">
    <source>
        <dbReference type="EMBL" id="QKS80600.1"/>
    </source>
</evidence>
<name>A0A6N1C8M8_9PSED</name>
<dbReference type="EMBL" id="CP048810">
    <property type="protein sequence ID" value="QKS80600.1"/>
    <property type="molecule type" value="Genomic_DNA"/>
</dbReference>